<feature type="compositionally biased region" description="Low complexity" evidence="1">
    <location>
        <begin position="240"/>
        <end position="254"/>
    </location>
</feature>
<feature type="non-terminal residue" evidence="3">
    <location>
        <position position="546"/>
    </location>
</feature>
<evidence type="ECO:0000313" key="4">
    <source>
        <dbReference type="Proteomes" id="UP000228934"/>
    </source>
</evidence>
<dbReference type="Proteomes" id="UP000228934">
    <property type="component" value="Unassembled WGS sequence"/>
</dbReference>
<feature type="compositionally biased region" description="Polar residues" evidence="1">
    <location>
        <begin position="258"/>
        <end position="267"/>
    </location>
</feature>
<evidence type="ECO:0000259" key="2">
    <source>
        <dbReference type="PROSITE" id="PS50835"/>
    </source>
</evidence>
<sequence length="546" mass="58458">MDDVQLLSGERWKMYDKSGVHYLEIRDVCREDAGNYSVTVTNSCGRSSVCAELVVQGGDKTDGTSAPLGGSVTRTAKPPITSNGILKTHRDAIPEKSRSMESAARKQEPNVEPMKAKSSYVSKGVSSVPSTAQHPSLKSESSTAFMRGTPSPLTDSAGSQHKQSEESSPTTQAKTQTTRTAKETPSIVSRYTSVLDPKDRSPVPSRETETKPPGEPCSQNLRSLDIKTKSLVETKFGSPKVTSTVVSSYSSSIESKVRPSQTTPEAQSPSSMETTSLSSRYISSGHNIGSYYTPNLPATTKETVGCKSAAKTENVFPQKLASSRLADISSTDGIMLADKPSKETSVPLRTLTSKGESTFISIHDKKSDKTLVEPPLKTSCVSTKETLRTTQYITPKLEPTKETGSICQSTANILLKKSSVSSPNLKSDLPFDKTHNVISGVHHRGRASEVTSSGSVGDGKFQQKSSSTITLKSVKILPSPETGRNVTGQKENVEVSKIQEVSFGSGDDQKGAAETDSSEYGTAPKFDLTPSSQEVLEGSSVTFRCK</sequence>
<feature type="region of interest" description="Disordered" evidence="1">
    <location>
        <begin position="240"/>
        <end position="277"/>
    </location>
</feature>
<dbReference type="SUPFAM" id="SSF48726">
    <property type="entry name" value="Immunoglobulin"/>
    <property type="match status" value="1"/>
</dbReference>
<dbReference type="EMBL" id="KV936367">
    <property type="protein sequence ID" value="PIO30434.1"/>
    <property type="molecule type" value="Genomic_DNA"/>
</dbReference>
<feature type="compositionally biased region" description="Low complexity" evidence="1">
    <location>
        <begin position="116"/>
        <end position="130"/>
    </location>
</feature>
<dbReference type="Gene3D" id="2.60.40.10">
    <property type="entry name" value="Immunoglobulins"/>
    <property type="match status" value="1"/>
</dbReference>
<evidence type="ECO:0000313" key="3">
    <source>
        <dbReference type="EMBL" id="PIO30434.1"/>
    </source>
</evidence>
<feature type="region of interest" description="Disordered" evidence="1">
    <location>
        <begin position="443"/>
        <end position="464"/>
    </location>
</feature>
<keyword evidence="4" id="KW-1185">Reference proteome</keyword>
<feature type="region of interest" description="Disordered" evidence="1">
    <location>
        <begin position="479"/>
        <end position="546"/>
    </location>
</feature>
<dbReference type="OrthoDB" id="2152335at2759"/>
<organism evidence="3 4">
    <name type="scientific">Aquarana catesbeiana</name>
    <name type="common">American bullfrog</name>
    <name type="synonym">Rana catesbeiana</name>
    <dbReference type="NCBI Taxonomy" id="8400"/>
    <lineage>
        <taxon>Eukaryota</taxon>
        <taxon>Metazoa</taxon>
        <taxon>Chordata</taxon>
        <taxon>Craniata</taxon>
        <taxon>Vertebrata</taxon>
        <taxon>Euteleostomi</taxon>
        <taxon>Amphibia</taxon>
        <taxon>Batrachia</taxon>
        <taxon>Anura</taxon>
        <taxon>Neobatrachia</taxon>
        <taxon>Ranoidea</taxon>
        <taxon>Ranidae</taxon>
        <taxon>Aquarana</taxon>
    </lineage>
</organism>
<accession>A0A2G9RRE2</accession>
<feature type="region of interest" description="Disordered" evidence="1">
    <location>
        <begin position="59"/>
        <end position="226"/>
    </location>
</feature>
<feature type="compositionally biased region" description="Polar residues" evidence="1">
    <location>
        <begin position="529"/>
        <end position="546"/>
    </location>
</feature>
<feature type="compositionally biased region" description="Basic and acidic residues" evidence="1">
    <location>
        <begin position="88"/>
        <end position="109"/>
    </location>
</feature>
<dbReference type="Pfam" id="PF07679">
    <property type="entry name" value="I-set"/>
    <property type="match status" value="1"/>
</dbReference>
<dbReference type="AlphaFoldDB" id="A0A2G9RRE2"/>
<proteinExistence type="predicted"/>
<feature type="domain" description="Ig-like" evidence="2">
    <location>
        <begin position="524"/>
        <end position="546"/>
    </location>
</feature>
<evidence type="ECO:0000256" key="1">
    <source>
        <dbReference type="SAM" id="MobiDB-lite"/>
    </source>
</evidence>
<dbReference type="PROSITE" id="PS50835">
    <property type="entry name" value="IG_LIKE"/>
    <property type="match status" value="1"/>
</dbReference>
<feature type="compositionally biased region" description="Low complexity" evidence="1">
    <location>
        <begin position="170"/>
        <end position="179"/>
    </location>
</feature>
<feature type="compositionally biased region" description="Polar residues" evidence="1">
    <location>
        <begin position="151"/>
        <end position="169"/>
    </location>
</feature>
<dbReference type="InterPro" id="IPR013098">
    <property type="entry name" value="Ig_I-set"/>
</dbReference>
<dbReference type="InterPro" id="IPR007110">
    <property type="entry name" value="Ig-like_dom"/>
</dbReference>
<feature type="compositionally biased region" description="Basic and acidic residues" evidence="1">
    <location>
        <begin position="196"/>
        <end position="212"/>
    </location>
</feature>
<dbReference type="InterPro" id="IPR036179">
    <property type="entry name" value="Ig-like_dom_sf"/>
</dbReference>
<name>A0A2G9RRE2_AQUCT</name>
<gene>
    <name evidence="3" type="ORF">AB205_0077200</name>
</gene>
<feature type="compositionally biased region" description="Polar residues" evidence="1">
    <location>
        <begin position="131"/>
        <end position="144"/>
    </location>
</feature>
<dbReference type="InterPro" id="IPR013783">
    <property type="entry name" value="Ig-like_fold"/>
</dbReference>
<protein>
    <recommendedName>
        <fullName evidence="2">Ig-like domain-containing protein</fullName>
    </recommendedName>
</protein>
<reference evidence="4" key="1">
    <citation type="journal article" date="2017" name="Nat. Commun.">
        <title>The North American bullfrog draft genome provides insight into hormonal regulation of long noncoding RNA.</title>
        <authorList>
            <person name="Hammond S.A."/>
            <person name="Warren R.L."/>
            <person name="Vandervalk B.P."/>
            <person name="Kucuk E."/>
            <person name="Khan H."/>
            <person name="Gibb E.A."/>
            <person name="Pandoh P."/>
            <person name="Kirk H."/>
            <person name="Zhao Y."/>
            <person name="Jones M."/>
            <person name="Mungall A.J."/>
            <person name="Coope R."/>
            <person name="Pleasance S."/>
            <person name="Moore R.A."/>
            <person name="Holt R.A."/>
            <person name="Round J.M."/>
            <person name="Ohora S."/>
            <person name="Walle B.V."/>
            <person name="Veldhoen N."/>
            <person name="Helbing C.C."/>
            <person name="Birol I."/>
        </authorList>
    </citation>
    <scope>NUCLEOTIDE SEQUENCE [LARGE SCALE GENOMIC DNA]</scope>
</reference>
<feature type="compositionally biased region" description="Low complexity" evidence="1">
    <location>
        <begin position="268"/>
        <end position="277"/>
    </location>
</feature>